<evidence type="ECO:0000256" key="3">
    <source>
        <dbReference type="SAM" id="Phobius"/>
    </source>
</evidence>
<keyword evidence="5" id="KW-1185">Reference proteome</keyword>
<dbReference type="EMBL" id="JACGWL010000259">
    <property type="protein sequence ID" value="KAK4384204.1"/>
    <property type="molecule type" value="Genomic_DNA"/>
</dbReference>
<comment type="caution">
    <text evidence="4">The sequence shown here is derived from an EMBL/GenBank/DDBJ whole genome shotgun (WGS) entry which is preliminary data.</text>
</comment>
<evidence type="ECO:0000256" key="1">
    <source>
        <dbReference type="SAM" id="Coils"/>
    </source>
</evidence>
<feature type="transmembrane region" description="Helical" evidence="3">
    <location>
        <begin position="93"/>
        <end position="113"/>
    </location>
</feature>
<feature type="region of interest" description="Disordered" evidence="2">
    <location>
        <begin position="221"/>
        <end position="255"/>
    </location>
</feature>
<dbReference type="Proteomes" id="UP001289374">
    <property type="component" value="Unassembled WGS sequence"/>
</dbReference>
<feature type="coiled-coil region" evidence="1">
    <location>
        <begin position="138"/>
        <end position="193"/>
    </location>
</feature>
<gene>
    <name evidence="4" type="ORF">Sango_2736500</name>
</gene>
<feature type="transmembrane region" description="Helical" evidence="3">
    <location>
        <begin position="301"/>
        <end position="323"/>
    </location>
</feature>
<dbReference type="PANTHER" id="PTHR36073">
    <property type="match status" value="1"/>
</dbReference>
<feature type="transmembrane region" description="Helical" evidence="3">
    <location>
        <begin position="335"/>
        <end position="353"/>
    </location>
</feature>
<feature type="transmembrane region" description="Helical" evidence="3">
    <location>
        <begin position="67"/>
        <end position="87"/>
    </location>
</feature>
<feature type="transmembrane region" description="Helical" evidence="3">
    <location>
        <begin position="276"/>
        <end position="295"/>
    </location>
</feature>
<reference evidence="4" key="1">
    <citation type="submission" date="2020-06" db="EMBL/GenBank/DDBJ databases">
        <authorList>
            <person name="Li T."/>
            <person name="Hu X."/>
            <person name="Zhang T."/>
            <person name="Song X."/>
            <person name="Zhang H."/>
            <person name="Dai N."/>
            <person name="Sheng W."/>
            <person name="Hou X."/>
            <person name="Wei L."/>
        </authorList>
    </citation>
    <scope>NUCLEOTIDE SEQUENCE</scope>
    <source>
        <strain evidence="4">K16</strain>
        <tissue evidence="4">Leaf</tissue>
    </source>
</reference>
<evidence type="ECO:0000313" key="4">
    <source>
        <dbReference type="EMBL" id="KAK4384204.1"/>
    </source>
</evidence>
<dbReference type="PANTHER" id="PTHR36073:SF1">
    <property type="entry name" value="OS01G0962100 PROTEIN"/>
    <property type="match status" value="1"/>
</dbReference>
<keyword evidence="3" id="KW-0472">Membrane</keyword>
<reference evidence="4" key="2">
    <citation type="journal article" date="2024" name="Plant">
        <title>Genomic evolution and insights into agronomic trait innovations of Sesamum species.</title>
        <authorList>
            <person name="Miao H."/>
            <person name="Wang L."/>
            <person name="Qu L."/>
            <person name="Liu H."/>
            <person name="Sun Y."/>
            <person name="Le M."/>
            <person name="Wang Q."/>
            <person name="Wei S."/>
            <person name="Zheng Y."/>
            <person name="Lin W."/>
            <person name="Duan Y."/>
            <person name="Cao H."/>
            <person name="Xiong S."/>
            <person name="Wang X."/>
            <person name="Wei L."/>
            <person name="Li C."/>
            <person name="Ma Q."/>
            <person name="Ju M."/>
            <person name="Zhao R."/>
            <person name="Li G."/>
            <person name="Mu C."/>
            <person name="Tian Q."/>
            <person name="Mei H."/>
            <person name="Zhang T."/>
            <person name="Gao T."/>
            <person name="Zhang H."/>
        </authorList>
    </citation>
    <scope>NUCLEOTIDE SEQUENCE</scope>
    <source>
        <strain evidence="4">K16</strain>
    </source>
</reference>
<dbReference type="AlphaFoldDB" id="A0AAE1W147"/>
<protein>
    <submittedName>
        <fullName evidence="4">Uncharacterized protein</fullName>
    </submittedName>
</protein>
<keyword evidence="3" id="KW-0812">Transmembrane</keyword>
<sequence length="382" mass="43693">MEAFASFEPRDVLRAYLVGEVGEENGRQSRVLDRIWHISRRRKSDVHGEAGNEERFIIRLMVRPFSLVRLSFQFGLRSICFVVQTWIEMDLGLLIDSTYLCLCSYIVLGITNVRTAHVQLEMQFHRMKTELENTFWDRKELKERLQIAIRERKMMEVMLKELEGEHDEAIVKIELLLEEVQDLKDEIRRLKEVQGKALWDSRGQADTANGSSIKNSDHFRTSLCTSGHQDKGTEDATHDLLKSGSEPHHPTRPNTNIINSNNLVKHDILSKQKEVALSRSLFSAMLSLIVGIIVWEAEDPCIPLVVALFTVVSMSLMSVVRFFSTIKHKPASDAVALLSFNWFILGTLAYPTLPRIARLLAPFVSSMLEQTFKGWLFSSSSM</sequence>
<keyword evidence="3" id="KW-1133">Transmembrane helix</keyword>
<organism evidence="4 5">
    <name type="scientific">Sesamum angolense</name>
    <dbReference type="NCBI Taxonomy" id="2727404"/>
    <lineage>
        <taxon>Eukaryota</taxon>
        <taxon>Viridiplantae</taxon>
        <taxon>Streptophyta</taxon>
        <taxon>Embryophyta</taxon>
        <taxon>Tracheophyta</taxon>
        <taxon>Spermatophyta</taxon>
        <taxon>Magnoliopsida</taxon>
        <taxon>eudicotyledons</taxon>
        <taxon>Gunneridae</taxon>
        <taxon>Pentapetalae</taxon>
        <taxon>asterids</taxon>
        <taxon>lamiids</taxon>
        <taxon>Lamiales</taxon>
        <taxon>Pedaliaceae</taxon>
        <taxon>Sesamum</taxon>
    </lineage>
</organism>
<proteinExistence type="predicted"/>
<name>A0AAE1W147_9LAMI</name>
<feature type="compositionally biased region" description="Basic and acidic residues" evidence="2">
    <location>
        <begin position="228"/>
        <end position="249"/>
    </location>
</feature>
<keyword evidence="1" id="KW-0175">Coiled coil</keyword>
<evidence type="ECO:0000256" key="2">
    <source>
        <dbReference type="SAM" id="MobiDB-lite"/>
    </source>
</evidence>
<accession>A0AAE1W147</accession>
<evidence type="ECO:0000313" key="5">
    <source>
        <dbReference type="Proteomes" id="UP001289374"/>
    </source>
</evidence>